<accession>A0A0M0HLP1</accession>
<evidence type="ECO:0000313" key="3">
    <source>
        <dbReference type="Proteomes" id="UP000037515"/>
    </source>
</evidence>
<evidence type="ECO:0000256" key="1">
    <source>
        <dbReference type="SAM" id="SignalP"/>
    </source>
</evidence>
<dbReference type="RefSeq" id="WP_053396200.1">
    <property type="nucleotide sequence ID" value="NZ_LHPJ01000009.1"/>
</dbReference>
<keyword evidence="3" id="KW-1185">Reference proteome</keyword>
<dbReference type="PATRIC" id="fig|693.5.peg.2606"/>
<dbReference type="Proteomes" id="UP000037515">
    <property type="component" value="Unassembled WGS sequence"/>
</dbReference>
<organism evidence="2 3">
    <name type="scientific">Vibrio nereis</name>
    <dbReference type="NCBI Taxonomy" id="693"/>
    <lineage>
        <taxon>Bacteria</taxon>
        <taxon>Pseudomonadati</taxon>
        <taxon>Pseudomonadota</taxon>
        <taxon>Gammaproteobacteria</taxon>
        <taxon>Vibrionales</taxon>
        <taxon>Vibrionaceae</taxon>
        <taxon>Vibrio</taxon>
    </lineage>
</organism>
<evidence type="ECO:0008006" key="4">
    <source>
        <dbReference type="Google" id="ProtNLM"/>
    </source>
</evidence>
<feature type="signal peptide" evidence="1">
    <location>
        <begin position="1"/>
        <end position="18"/>
    </location>
</feature>
<dbReference type="AlphaFoldDB" id="A0A0M0HLP1"/>
<keyword evidence="1" id="KW-0732">Signal</keyword>
<sequence length="288" mass="32355">MKKYAGLALMCLAPTVVAGEMDDRYGYSYFTMGMENVSYEESGAAHSSVNLLNPVINTGGLYRVNDDFDFSIDALATFSPANSEEKWRWNGQVIQDNEAEYLKTATNILLHYKLENNWRLVAGPSLTYQTFTRYGVKNYTEQGNKFFMGTWEETTTSIFADLGVVYDDGTLFSGNKWHISGKALVGLPLYSQTSSTQFSDTNFDSHSIRTSLEGTVSYEIMEGLHLGWFAMVGFEKRLESDSHVVSATYCNTMTDGQCQEYVTENKKATLPEAETLTFSTGLQALWRF</sequence>
<evidence type="ECO:0000313" key="2">
    <source>
        <dbReference type="EMBL" id="KOO02969.1"/>
    </source>
</evidence>
<gene>
    <name evidence="2" type="ORF">AKJ17_12720</name>
</gene>
<feature type="chain" id="PRO_5005600078" description="Outer membrane protease" evidence="1">
    <location>
        <begin position="19"/>
        <end position="288"/>
    </location>
</feature>
<name>A0A0M0HLP1_VIBNE</name>
<dbReference type="OrthoDB" id="5914815at2"/>
<dbReference type="EMBL" id="LHPJ01000009">
    <property type="protein sequence ID" value="KOO02969.1"/>
    <property type="molecule type" value="Genomic_DNA"/>
</dbReference>
<dbReference type="SUPFAM" id="SSF56935">
    <property type="entry name" value="Porins"/>
    <property type="match status" value="1"/>
</dbReference>
<comment type="caution">
    <text evidence="2">The sequence shown here is derived from an EMBL/GenBank/DDBJ whole genome shotgun (WGS) entry which is preliminary data.</text>
</comment>
<protein>
    <recommendedName>
        <fullName evidence="4">Outer membrane protease</fullName>
    </recommendedName>
</protein>
<proteinExistence type="predicted"/>
<reference evidence="3" key="1">
    <citation type="submission" date="2015-08" db="EMBL/GenBank/DDBJ databases">
        <title>Vibrio galatheae sp. nov., a novel member of the Vibrionaceae family isolated from the Solomon Islands.</title>
        <authorList>
            <person name="Giubergia S."/>
            <person name="Machado H."/>
            <person name="Mateiu R.V."/>
            <person name="Gram L."/>
        </authorList>
    </citation>
    <scope>NUCLEOTIDE SEQUENCE [LARGE SCALE GENOMIC DNA]</scope>
    <source>
        <strain evidence="3">DSM 19584</strain>
    </source>
</reference>